<evidence type="ECO:0000313" key="2">
    <source>
        <dbReference type="EMBL" id="KLT72232.1"/>
    </source>
</evidence>
<name>A0A0J0YQ21_9NEIS</name>
<proteinExistence type="predicted"/>
<dbReference type="InterPro" id="IPR036397">
    <property type="entry name" value="RNaseH_sf"/>
</dbReference>
<dbReference type="STRING" id="1470200.PL75_09120"/>
<dbReference type="GO" id="GO:0006259">
    <property type="term" value="P:DNA metabolic process"/>
    <property type="evidence" value="ECO:0007669"/>
    <property type="project" value="UniProtKB-ARBA"/>
</dbReference>
<sequence length="209" mass="24297">MFENFFKQRERKKLRDSRYDFLYEEHPTELVSFDCETTSLNVKEGEIISIGAVKIRGNEILTSESFYVLVKPEGIMEAANVTIHGLRPKDLSDGMPIEEALHRFLNFIGGRPLVGYYLEYDIAMVNKFLKPMLGIKLPNRQVEVSSIFYQQEMNKTIHNAYIDLRMATMVEKLGIPDLPRHDALNDSINVAMMYLALMNREKRRKRSQT</sequence>
<accession>A0A0J0YQ21</accession>
<dbReference type="Proteomes" id="UP000036027">
    <property type="component" value="Unassembled WGS sequence"/>
</dbReference>
<dbReference type="NCBIfam" id="NF006601">
    <property type="entry name" value="PRK09145.1"/>
    <property type="match status" value="1"/>
</dbReference>
<evidence type="ECO:0000259" key="1">
    <source>
        <dbReference type="SMART" id="SM00479"/>
    </source>
</evidence>
<keyword evidence="3" id="KW-1185">Reference proteome</keyword>
<gene>
    <name evidence="2" type="ORF">PL75_09120</name>
</gene>
<dbReference type="CDD" id="cd06127">
    <property type="entry name" value="DEDDh"/>
    <property type="match status" value="1"/>
</dbReference>
<dbReference type="InterPro" id="IPR012337">
    <property type="entry name" value="RNaseH-like_sf"/>
</dbReference>
<dbReference type="SUPFAM" id="SSF53098">
    <property type="entry name" value="Ribonuclease H-like"/>
    <property type="match status" value="1"/>
</dbReference>
<evidence type="ECO:0000313" key="3">
    <source>
        <dbReference type="Proteomes" id="UP000036027"/>
    </source>
</evidence>
<feature type="domain" description="Exonuclease" evidence="1">
    <location>
        <begin position="29"/>
        <end position="203"/>
    </location>
</feature>
<dbReference type="SMART" id="SM00479">
    <property type="entry name" value="EXOIII"/>
    <property type="match status" value="1"/>
</dbReference>
<dbReference type="Gene3D" id="3.30.420.10">
    <property type="entry name" value="Ribonuclease H-like superfamily/Ribonuclease H"/>
    <property type="match status" value="1"/>
</dbReference>
<dbReference type="PANTHER" id="PTHR30231:SF7">
    <property type="entry name" value="BLR4117 PROTEIN"/>
    <property type="match status" value="1"/>
</dbReference>
<dbReference type="OrthoDB" id="5497329at2"/>
<reference evidence="2 3" key="1">
    <citation type="submission" date="2014-11" db="EMBL/GenBank/DDBJ databases">
        <title>Genome of a novel goose pathogen.</title>
        <authorList>
            <person name="Hansen C.M."/>
            <person name="Hueffer K."/>
            <person name="Choi S.C."/>
        </authorList>
    </citation>
    <scope>NUCLEOTIDE SEQUENCE [LARGE SCALE GENOMIC DNA]</scope>
    <source>
        <strain evidence="2 3">KH1503</strain>
    </source>
</reference>
<dbReference type="GO" id="GO:0008408">
    <property type="term" value="F:3'-5' exonuclease activity"/>
    <property type="evidence" value="ECO:0007669"/>
    <property type="project" value="TreeGrafter"/>
</dbReference>
<dbReference type="AlphaFoldDB" id="A0A0J0YQ21"/>
<organism evidence="2 3">
    <name type="scientific">Neisseria arctica</name>
    <dbReference type="NCBI Taxonomy" id="1470200"/>
    <lineage>
        <taxon>Bacteria</taxon>
        <taxon>Pseudomonadati</taxon>
        <taxon>Pseudomonadota</taxon>
        <taxon>Betaproteobacteria</taxon>
        <taxon>Neisseriales</taxon>
        <taxon>Neisseriaceae</taxon>
        <taxon>Neisseria</taxon>
    </lineage>
</organism>
<dbReference type="InterPro" id="IPR013520">
    <property type="entry name" value="Ribonucl_H"/>
</dbReference>
<dbReference type="EMBL" id="JTDO01000016">
    <property type="protein sequence ID" value="KLT72232.1"/>
    <property type="molecule type" value="Genomic_DNA"/>
</dbReference>
<dbReference type="PATRIC" id="fig|1470200.3.peg.794"/>
<dbReference type="RefSeq" id="WP_047761626.1">
    <property type="nucleotide sequence ID" value="NZ_CP091510.1"/>
</dbReference>
<dbReference type="GO" id="GO:0003676">
    <property type="term" value="F:nucleic acid binding"/>
    <property type="evidence" value="ECO:0007669"/>
    <property type="project" value="InterPro"/>
</dbReference>
<dbReference type="PANTHER" id="PTHR30231">
    <property type="entry name" value="DNA POLYMERASE III SUBUNIT EPSILON"/>
    <property type="match status" value="1"/>
</dbReference>
<dbReference type="Pfam" id="PF00929">
    <property type="entry name" value="RNase_T"/>
    <property type="match status" value="1"/>
</dbReference>
<comment type="caution">
    <text evidence="2">The sequence shown here is derived from an EMBL/GenBank/DDBJ whole genome shotgun (WGS) entry which is preliminary data.</text>
</comment>
<dbReference type="GO" id="GO:0005829">
    <property type="term" value="C:cytosol"/>
    <property type="evidence" value="ECO:0007669"/>
    <property type="project" value="TreeGrafter"/>
</dbReference>
<protein>
    <submittedName>
        <fullName evidence="2">DNA polymerase III subunit epsilon</fullName>
    </submittedName>
</protein>